<keyword evidence="2" id="KW-0813">Transport</keyword>
<dbReference type="InterPro" id="IPR003439">
    <property type="entry name" value="ABC_transporter-like_ATP-bd"/>
</dbReference>
<evidence type="ECO:0000313" key="10">
    <source>
        <dbReference type="Proteomes" id="UP001211866"/>
    </source>
</evidence>
<dbReference type="GeneID" id="29370817"/>
<dbReference type="InterPro" id="IPR017871">
    <property type="entry name" value="ABC_transporter-like_CS"/>
</dbReference>
<dbReference type="AlphaFoldDB" id="A0A0A2N0Z0"/>
<keyword evidence="5 7" id="KW-0067">ATP-binding</keyword>
<dbReference type="EMBL" id="CP096916">
    <property type="protein sequence ID" value="WBM38638.1"/>
    <property type="molecule type" value="Genomic_DNA"/>
</dbReference>
<comment type="similarity">
    <text evidence="1">Belongs to the ABC transporter superfamily.</text>
</comment>
<dbReference type="InterPro" id="IPR050153">
    <property type="entry name" value="Metal_Ion_Import_ABC"/>
</dbReference>
<dbReference type="GO" id="GO:0016887">
    <property type="term" value="F:ATP hydrolysis activity"/>
    <property type="evidence" value="ECO:0007669"/>
    <property type="project" value="InterPro"/>
</dbReference>
<dbReference type="SUPFAM" id="SSF52540">
    <property type="entry name" value="P-loop containing nucleoside triphosphate hydrolases"/>
    <property type="match status" value="1"/>
</dbReference>
<evidence type="ECO:0000256" key="5">
    <source>
        <dbReference type="ARBA" id="ARBA00022840"/>
    </source>
</evidence>
<evidence type="ECO:0000256" key="2">
    <source>
        <dbReference type="ARBA" id="ARBA00022448"/>
    </source>
</evidence>
<keyword evidence="3" id="KW-0472">Membrane</keyword>
<gene>
    <name evidence="8" type="ORF">M2J83_02035</name>
    <name evidence="7" type="ORF">MXF72_16920</name>
</gene>
<organism evidence="7 9">
    <name type="scientific">Alcaligenes faecalis</name>
    <dbReference type="NCBI Taxonomy" id="511"/>
    <lineage>
        <taxon>Bacteria</taxon>
        <taxon>Pseudomonadati</taxon>
        <taxon>Pseudomonadota</taxon>
        <taxon>Betaproteobacteria</taxon>
        <taxon>Burkholderiales</taxon>
        <taxon>Alcaligenaceae</taxon>
        <taxon>Alcaligenes</taxon>
    </lineage>
</organism>
<dbReference type="PROSITE" id="PS50893">
    <property type="entry name" value="ABC_TRANSPORTER_2"/>
    <property type="match status" value="1"/>
</dbReference>
<dbReference type="GO" id="GO:0005524">
    <property type="term" value="F:ATP binding"/>
    <property type="evidence" value="ECO:0007669"/>
    <property type="project" value="UniProtKB-KW"/>
</dbReference>
<protein>
    <submittedName>
        <fullName evidence="7">Metal ABC transporter ATP-binding protein</fullName>
    </submittedName>
</protein>
<dbReference type="Pfam" id="PF00005">
    <property type="entry name" value="ABC_tran"/>
    <property type="match status" value="1"/>
</dbReference>
<keyword evidence="4" id="KW-0547">Nucleotide-binding</keyword>
<sequence>MSSHQTLIELEHVALGWKDKIALRDISGCFNRGSLTAIVGPNGAGKSTLLKGLTGQINPLKGRIAVDSGFLNQLALLPQMGDLDKSFPVTVHDLVAMGAWKRVGAWGGFPKAEHERIGHALEQVGLADFARRSIGTLSGGQLQRALFARMIMQDAQILLLDEPFAAVDRATSDELMNLILDWHKQGRTVMAVLHDLDMVRSCFPQTVLLAGQVVGWGETEAVLTPENLHLARHLCAGDYL</sequence>
<accession>A0A0A2N0Z0</accession>
<dbReference type="EMBL" id="CP095873">
    <property type="protein sequence ID" value="UPL21050.1"/>
    <property type="molecule type" value="Genomic_DNA"/>
</dbReference>
<evidence type="ECO:0000256" key="1">
    <source>
        <dbReference type="ARBA" id="ARBA00005417"/>
    </source>
</evidence>
<dbReference type="eggNOG" id="COG1121">
    <property type="taxonomic scope" value="Bacteria"/>
</dbReference>
<feature type="domain" description="ABC transporter" evidence="6">
    <location>
        <begin position="8"/>
        <end position="235"/>
    </location>
</feature>
<keyword evidence="10" id="KW-1185">Reference proteome</keyword>
<name>A0A0A2N0Z0_ALCFA</name>
<dbReference type="RefSeq" id="WP_035273564.1">
    <property type="nucleotide sequence ID" value="NZ_CAXOJJ010000032.1"/>
</dbReference>
<dbReference type="InterPro" id="IPR003593">
    <property type="entry name" value="AAA+_ATPase"/>
</dbReference>
<dbReference type="Gene3D" id="3.40.50.300">
    <property type="entry name" value="P-loop containing nucleotide triphosphate hydrolases"/>
    <property type="match status" value="1"/>
</dbReference>
<dbReference type="Proteomes" id="UP001211866">
    <property type="component" value="Chromosome"/>
</dbReference>
<evidence type="ECO:0000313" key="9">
    <source>
        <dbReference type="Proteomes" id="UP000830925"/>
    </source>
</evidence>
<dbReference type="PROSITE" id="PS00211">
    <property type="entry name" value="ABC_TRANSPORTER_1"/>
    <property type="match status" value="1"/>
</dbReference>
<dbReference type="OrthoDB" id="9806726at2"/>
<proteinExistence type="inferred from homology"/>
<dbReference type="InterPro" id="IPR027417">
    <property type="entry name" value="P-loop_NTPase"/>
</dbReference>
<dbReference type="KEGG" id="afa:UZ73_08625"/>
<evidence type="ECO:0000259" key="6">
    <source>
        <dbReference type="PROSITE" id="PS50893"/>
    </source>
</evidence>
<dbReference type="CDD" id="cd03235">
    <property type="entry name" value="ABC_Metallic_Cations"/>
    <property type="match status" value="1"/>
</dbReference>
<evidence type="ECO:0000256" key="4">
    <source>
        <dbReference type="ARBA" id="ARBA00022741"/>
    </source>
</evidence>
<dbReference type="SMART" id="SM00382">
    <property type="entry name" value="AAA"/>
    <property type="match status" value="1"/>
</dbReference>
<dbReference type="Proteomes" id="UP000830925">
    <property type="component" value="Chromosome"/>
</dbReference>
<evidence type="ECO:0000313" key="7">
    <source>
        <dbReference type="EMBL" id="UPL21050.1"/>
    </source>
</evidence>
<dbReference type="PANTHER" id="PTHR42734:SF5">
    <property type="entry name" value="IRON TRANSPORT SYSTEM ATP-BINDING PROTEIN HI_0361-RELATED"/>
    <property type="match status" value="1"/>
</dbReference>
<evidence type="ECO:0000256" key="3">
    <source>
        <dbReference type="ARBA" id="ARBA00022475"/>
    </source>
</evidence>
<accession>A0A0M7FDM9</accession>
<reference evidence="7" key="1">
    <citation type="submission" date="2022-04" db="EMBL/GenBank/DDBJ databases">
        <title>Genomic mining of Alcaligenes faecalis D334 producing ectoin and derivatives.</title>
        <authorList>
            <person name="Doan V.T."/>
            <person name="Quach N.T."/>
            <person name="Vu T.-H.-N."/>
            <person name="Phi Q.-T."/>
        </authorList>
    </citation>
    <scope>NUCLEOTIDE SEQUENCE</scope>
    <source>
        <strain evidence="7">D334</strain>
    </source>
</reference>
<keyword evidence="3" id="KW-1003">Cell membrane</keyword>
<evidence type="ECO:0000313" key="8">
    <source>
        <dbReference type="EMBL" id="WBM38638.1"/>
    </source>
</evidence>
<dbReference type="PANTHER" id="PTHR42734">
    <property type="entry name" value="METAL TRANSPORT SYSTEM ATP-BINDING PROTEIN TM_0124-RELATED"/>
    <property type="match status" value="1"/>
</dbReference>
<reference evidence="8 10" key="2">
    <citation type="submission" date="2022-05" db="EMBL/GenBank/DDBJ databases">
        <title>Complete sequence of strain NY11312.</title>
        <authorList>
            <person name="Zhou D."/>
        </authorList>
    </citation>
    <scope>NUCLEOTIDE SEQUENCE [LARGE SCALE GENOMIC DNA]</scope>
    <source>
        <strain evidence="8 10">NY11312</strain>
    </source>
</reference>